<reference evidence="2" key="1">
    <citation type="journal article" date="2020" name="Stud. Mycol.">
        <title>101 Dothideomycetes genomes: a test case for predicting lifestyles and emergence of pathogens.</title>
        <authorList>
            <person name="Haridas S."/>
            <person name="Albert R."/>
            <person name="Binder M."/>
            <person name="Bloem J."/>
            <person name="Labutti K."/>
            <person name="Salamov A."/>
            <person name="Andreopoulos B."/>
            <person name="Baker S."/>
            <person name="Barry K."/>
            <person name="Bills G."/>
            <person name="Bluhm B."/>
            <person name="Cannon C."/>
            <person name="Castanera R."/>
            <person name="Culley D."/>
            <person name="Daum C."/>
            <person name="Ezra D."/>
            <person name="Gonzalez J."/>
            <person name="Henrissat B."/>
            <person name="Kuo A."/>
            <person name="Liang C."/>
            <person name="Lipzen A."/>
            <person name="Lutzoni F."/>
            <person name="Magnuson J."/>
            <person name="Mondo S."/>
            <person name="Nolan M."/>
            <person name="Ohm R."/>
            <person name="Pangilinan J."/>
            <person name="Park H.-J."/>
            <person name="Ramirez L."/>
            <person name="Alfaro M."/>
            <person name="Sun H."/>
            <person name="Tritt A."/>
            <person name="Yoshinaga Y."/>
            <person name="Zwiers L.-H."/>
            <person name="Turgeon B."/>
            <person name="Goodwin S."/>
            <person name="Spatafora J."/>
            <person name="Crous P."/>
            <person name="Grigoriev I."/>
        </authorList>
    </citation>
    <scope>NUCLEOTIDE SEQUENCE</scope>
    <source>
        <strain evidence="2">CBS 122368</strain>
    </source>
</reference>
<feature type="compositionally biased region" description="Polar residues" evidence="1">
    <location>
        <begin position="214"/>
        <end position="227"/>
    </location>
</feature>
<gene>
    <name evidence="2" type="ORF">BU26DRAFT_594319</name>
</gene>
<dbReference type="Proteomes" id="UP000800094">
    <property type="component" value="Unassembled WGS sequence"/>
</dbReference>
<dbReference type="OrthoDB" id="3687359at2759"/>
<dbReference type="AlphaFoldDB" id="A0A6A6ILN2"/>
<proteinExistence type="predicted"/>
<evidence type="ECO:0000256" key="1">
    <source>
        <dbReference type="SAM" id="MobiDB-lite"/>
    </source>
</evidence>
<dbReference type="GeneID" id="54588230"/>
<sequence length="445" mass="50336">MDSTTHPNFDYRYPKAKDMVMRCTQAKDRFREGDARFVSVSIGGETQPAFIFTSDLFKKTKKAWDLMQEAEQVRRDAEFEDRELSPAERKARSNVVDARDRLEELIKSMSTRRDGPTNQQKRLEKQYWEDYEKAQDELTNIMERRDKLGWKVGDAERQALEVVKEFQQIIAEASVEAGFWPSGEVLEDTHSDSAGSVTSYRKVNLGNEGPGETSVEQSEGPTRSAASQLAPDMSLAQGNNTHPSKRPQDTSPSDTRTRRVMESPAAAEVPVNPDTERPSKAPLATSQAGEGMIHLKSNPTRSRPNERDDGSDAQDTSRTVALKALDVMLNREEDLRKAKDYCNDHFGTYHQQLHEFRVMNAARPHEDMESSFGPIFCQRGQIGTQRIIQAEEELKQARLAAKDAGVLNPNSPEQESEFLSVVGEGPHTEYLELQIQNCNRKRIQE</sequence>
<dbReference type="RefSeq" id="XP_033685464.1">
    <property type="nucleotide sequence ID" value="XM_033834900.1"/>
</dbReference>
<organism evidence="2 3">
    <name type="scientific">Trematosphaeria pertusa</name>
    <dbReference type="NCBI Taxonomy" id="390896"/>
    <lineage>
        <taxon>Eukaryota</taxon>
        <taxon>Fungi</taxon>
        <taxon>Dikarya</taxon>
        <taxon>Ascomycota</taxon>
        <taxon>Pezizomycotina</taxon>
        <taxon>Dothideomycetes</taxon>
        <taxon>Pleosporomycetidae</taxon>
        <taxon>Pleosporales</taxon>
        <taxon>Massarineae</taxon>
        <taxon>Trematosphaeriaceae</taxon>
        <taxon>Trematosphaeria</taxon>
    </lineage>
</organism>
<keyword evidence="3" id="KW-1185">Reference proteome</keyword>
<dbReference type="EMBL" id="ML987194">
    <property type="protein sequence ID" value="KAF2250460.1"/>
    <property type="molecule type" value="Genomic_DNA"/>
</dbReference>
<evidence type="ECO:0000313" key="3">
    <source>
        <dbReference type="Proteomes" id="UP000800094"/>
    </source>
</evidence>
<accession>A0A6A6ILN2</accession>
<feature type="region of interest" description="Disordered" evidence="1">
    <location>
        <begin position="201"/>
        <end position="318"/>
    </location>
</feature>
<evidence type="ECO:0000313" key="2">
    <source>
        <dbReference type="EMBL" id="KAF2250460.1"/>
    </source>
</evidence>
<name>A0A6A6ILN2_9PLEO</name>
<protein>
    <submittedName>
        <fullName evidence="2">Uncharacterized protein</fullName>
    </submittedName>
</protein>